<name>A0A1E3AFI0_9FIRM</name>
<dbReference type="CDD" id="cd00609">
    <property type="entry name" value="AAT_like"/>
    <property type="match status" value="1"/>
</dbReference>
<comment type="caution">
    <text evidence="4">The sequence shown here is derived from an EMBL/GenBank/DDBJ whole genome shotgun (WGS) entry which is preliminary data.</text>
</comment>
<evidence type="ECO:0000259" key="3">
    <source>
        <dbReference type="Pfam" id="PF00155"/>
    </source>
</evidence>
<dbReference type="SUPFAM" id="SSF53383">
    <property type="entry name" value="PLP-dependent transferases"/>
    <property type="match status" value="1"/>
</dbReference>
<dbReference type="GO" id="GO:0048472">
    <property type="term" value="F:threonine-phosphate decarboxylase activity"/>
    <property type="evidence" value="ECO:0007669"/>
    <property type="project" value="UniProtKB-EC"/>
</dbReference>
<dbReference type="Gene3D" id="3.40.640.10">
    <property type="entry name" value="Type I PLP-dependent aspartate aminotransferase-like (Major domain)"/>
    <property type="match status" value="1"/>
</dbReference>
<dbReference type="Proteomes" id="UP000094067">
    <property type="component" value="Unassembled WGS sequence"/>
</dbReference>
<dbReference type="InterPro" id="IPR015421">
    <property type="entry name" value="PyrdxlP-dep_Trfase_major"/>
</dbReference>
<dbReference type="InterPro" id="IPR015422">
    <property type="entry name" value="PyrdxlP-dep_Trfase_small"/>
</dbReference>
<dbReference type="EC" id="4.1.1.81" evidence="4"/>
<protein>
    <submittedName>
        <fullName evidence="4">Threonine-phosphate decarboxylase</fullName>
        <ecNumber evidence="4">4.1.1.81</ecNumber>
    </submittedName>
</protein>
<dbReference type="Pfam" id="PF00155">
    <property type="entry name" value="Aminotran_1_2"/>
    <property type="match status" value="1"/>
</dbReference>
<dbReference type="RefSeq" id="WP_069153083.1">
    <property type="nucleotide sequence ID" value="NZ_MCGH01000002.1"/>
</dbReference>
<sequence length="355" mass="40000">MDFFEHGGRNGKNIRYDFSANINPLGLPEGVSEALRESLCQAVRYPEAESLSLREAIAGEWGTDAGGVVCTNGASELIYAAVRALRPAAGLLFSPTFSEYERAFLSVGCPVRYYPLKRENGFVVDEDFLDFLEKQETGSLLFLCNPNNPTGSCVEPSLMERILRLTARRGLWLAVDEAFLAFSGEYGRRSMRRYYKEYENLLVLNAFTKLYAMPGLRLGYGVCESREVIRRLMLQLPAWNVSVPAQAAGLAALKEKEYAEKTVVYVAEEREFLVAGLKKAPGLIRRIYPPMANYIFLEALPGLDRLLADRGIAVRSCENYRQLRAGDYRIAVRSRRENEALLQAIYEEEAAWQKI</sequence>
<organism evidence="4 5">
    <name type="scientific">Eisenbergiella tayi</name>
    <dbReference type="NCBI Taxonomy" id="1432052"/>
    <lineage>
        <taxon>Bacteria</taxon>
        <taxon>Bacillati</taxon>
        <taxon>Bacillota</taxon>
        <taxon>Clostridia</taxon>
        <taxon>Lachnospirales</taxon>
        <taxon>Lachnospiraceae</taxon>
        <taxon>Eisenbergiella</taxon>
    </lineage>
</organism>
<accession>A0A1E3AFI0</accession>
<evidence type="ECO:0000256" key="1">
    <source>
        <dbReference type="ARBA" id="ARBA00001933"/>
    </source>
</evidence>
<proteinExistence type="predicted"/>
<dbReference type="GO" id="GO:0030170">
    <property type="term" value="F:pyridoxal phosphate binding"/>
    <property type="evidence" value="ECO:0007669"/>
    <property type="project" value="InterPro"/>
</dbReference>
<keyword evidence="2" id="KW-0663">Pyridoxal phosphate</keyword>
<dbReference type="EMBL" id="MCGH01000002">
    <property type="protein sequence ID" value="ODM07430.1"/>
    <property type="molecule type" value="Genomic_DNA"/>
</dbReference>
<dbReference type="PANTHER" id="PTHR42885:SF1">
    <property type="entry name" value="THREONINE-PHOSPHATE DECARBOXYLASE"/>
    <property type="match status" value="1"/>
</dbReference>
<dbReference type="AlphaFoldDB" id="A0A1E3AFI0"/>
<dbReference type="Gene3D" id="3.90.1150.10">
    <property type="entry name" value="Aspartate Aminotransferase, domain 1"/>
    <property type="match status" value="1"/>
</dbReference>
<gene>
    <name evidence="4" type="primary">cobD_1</name>
    <name evidence="4" type="ORF">BEI61_03320</name>
</gene>
<feature type="domain" description="Aminotransferase class I/classII large" evidence="3">
    <location>
        <begin position="17"/>
        <end position="345"/>
    </location>
</feature>
<comment type="cofactor">
    <cofactor evidence="1">
        <name>pyridoxal 5'-phosphate</name>
        <dbReference type="ChEBI" id="CHEBI:597326"/>
    </cofactor>
</comment>
<evidence type="ECO:0000313" key="4">
    <source>
        <dbReference type="EMBL" id="ODM07430.1"/>
    </source>
</evidence>
<dbReference type="PANTHER" id="PTHR42885">
    <property type="entry name" value="HISTIDINOL-PHOSPHATE AMINOTRANSFERASE-RELATED"/>
    <property type="match status" value="1"/>
</dbReference>
<reference evidence="4 5" key="1">
    <citation type="submission" date="2016-07" db="EMBL/GenBank/DDBJ databases">
        <title>Characterization of isolates of Eisenbergiella tayi derived from blood cultures, using whole genome sequencing.</title>
        <authorList>
            <person name="Burdz T."/>
            <person name="Wiebe D."/>
            <person name="Huynh C."/>
            <person name="Bernard K."/>
        </authorList>
    </citation>
    <scope>NUCLEOTIDE SEQUENCE [LARGE SCALE GENOMIC DNA]</scope>
    <source>
        <strain evidence="4 5">NML 110608</strain>
    </source>
</reference>
<dbReference type="PATRIC" id="fig|1432052.4.peg.3697"/>
<dbReference type="InterPro" id="IPR015424">
    <property type="entry name" value="PyrdxlP-dep_Trfase"/>
</dbReference>
<keyword evidence="4" id="KW-0456">Lyase</keyword>
<evidence type="ECO:0000313" key="5">
    <source>
        <dbReference type="Proteomes" id="UP000094067"/>
    </source>
</evidence>
<evidence type="ECO:0000256" key="2">
    <source>
        <dbReference type="ARBA" id="ARBA00022898"/>
    </source>
</evidence>
<dbReference type="InterPro" id="IPR004839">
    <property type="entry name" value="Aminotransferase_I/II_large"/>
</dbReference>